<comment type="caution">
    <text evidence="2">The sequence shown here is derived from an EMBL/GenBank/DDBJ whole genome shotgun (WGS) entry which is preliminary data.</text>
</comment>
<evidence type="ECO:0000313" key="3">
    <source>
        <dbReference type="Proteomes" id="UP001226434"/>
    </source>
</evidence>
<keyword evidence="3" id="KW-1185">Reference proteome</keyword>
<accession>A0ABT6R6N5</accession>
<keyword evidence="1" id="KW-0472">Membrane</keyword>
<evidence type="ECO:0000313" key="2">
    <source>
        <dbReference type="EMBL" id="MDI3318222.1"/>
    </source>
</evidence>
<protein>
    <submittedName>
        <fullName evidence="2">Uncharacterized protein</fullName>
    </submittedName>
</protein>
<dbReference type="Proteomes" id="UP001226434">
    <property type="component" value="Unassembled WGS sequence"/>
</dbReference>
<name>A0ABT6R6N5_9BACT</name>
<feature type="transmembrane region" description="Helical" evidence="1">
    <location>
        <begin position="38"/>
        <end position="56"/>
    </location>
</feature>
<dbReference type="EMBL" id="JASBRG010000001">
    <property type="protein sequence ID" value="MDI3318222.1"/>
    <property type="molecule type" value="Genomic_DNA"/>
</dbReference>
<sequence>MPYPQILFDILHLFPTLLVSIIIMAILYFALRNYKRRKLLALAVGFLIGFIFYLNGDSYLNAKRFYKKHKDELEKIVLLYQQTSAKVAYNIWIGGDNDVNIGLSPDSTEPYKMFNYYPESSFDSVCKKELLRRGEISERELDILVNSLLSIGCKELSKSPHGITDVKYPNEPYVIGITYKHFPVGFSYFYGFSFLQNGYKLPSRERYKVDSNVYFYRTRTSINGY</sequence>
<proteinExistence type="predicted"/>
<feature type="transmembrane region" description="Helical" evidence="1">
    <location>
        <begin position="6"/>
        <end position="31"/>
    </location>
</feature>
<gene>
    <name evidence="2" type="ORF">QJ048_00460</name>
</gene>
<reference evidence="2 3" key="1">
    <citation type="submission" date="2023-05" db="EMBL/GenBank/DDBJ databases">
        <title>Genome sequence of Pinibacter sp. MAH-24.</title>
        <authorList>
            <person name="Huq M.A."/>
        </authorList>
    </citation>
    <scope>NUCLEOTIDE SEQUENCE [LARGE SCALE GENOMIC DNA]</scope>
    <source>
        <strain evidence="2 3">MAH-24</strain>
    </source>
</reference>
<organism evidence="2 3">
    <name type="scientific">Pinibacter soli</name>
    <dbReference type="NCBI Taxonomy" id="3044211"/>
    <lineage>
        <taxon>Bacteria</taxon>
        <taxon>Pseudomonadati</taxon>
        <taxon>Bacteroidota</taxon>
        <taxon>Chitinophagia</taxon>
        <taxon>Chitinophagales</taxon>
        <taxon>Chitinophagaceae</taxon>
        <taxon>Pinibacter</taxon>
    </lineage>
</organism>
<keyword evidence="1" id="KW-0812">Transmembrane</keyword>
<dbReference type="RefSeq" id="WP_282332337.1">
    <property type="nucleotide sequence ID" value="NZ_JASBRG010000001.1"/>
</dbReference>
<evidence type="ECO:0000256" key="1">
    <source>
        <dbReference type="SAM" id="Phobius"/>
    </source>
</evidence>
<keyword evidence="1" id="KW-1133">Transmembrane helix</keyword>